<comment type="function">
    <text evidence="9">Catalyzes the NADPH-dependent rearrangement and reduction of 1-deoxy-D-xylulose-5-phosphate (DXP) to 2-C-methyl-D-erythritol 4-phosphate (MEP).</text>
</comment>
<evidence type="ECO:0000256" key="5">
    <source>
        <dbReference type="ARBA" id="ARBA00023002"/>
    </source>
</evidence>
<evidence type="ECO:0000256" key="7">
    <source>
        <dbReference type="ARBA" id="ARBA00023229"/>
    </source>
</evidence>
<dbReference type="PANTHER" id="PTHR30525:SF0">
    <property type="entry name" value="1-DEOXY-D-XYLULOSE 5-PHOSPHATE REDUCTOISOMERASE, CHLOROPLASTIC"/>
    <property type="match status" value="1"/>
</dbReference>
<evidence type="ECO:0000256" key="2">
    <source>
        <dbReference type="ARBA" id="ARBA00006825"/>
    </source>
</evidence>
<accession>A0A1X7I5C3</accession>
<sequence>MTSPIRVAVVGCTGSVGRSVVDVCRIYRDRFALTGMAARDNAEGLERLANEFLPSIVVLRDRSKLRSISLPLGTVGLHGDEGLIDMVCSEEVDHVAFVSSGTEAIPALLAALKAGKTVSLANKESIVVSGSWVLPYSKPGQIRPLDSEHNAVWQCLIGENVDYIDHIALTASGGPFRLTALDRLPSVTPEMAVSHPVWSMGQKISVDSATMINKGIEIIEAMRLFSLPHQKVSAYIHPGSSAHGFVRFIDGNIKMLIAPPDMRMSAMTALSYPDRLPLASLSLDNIDMNGAVFSFDVPEKDRYPGYYTALEVAKEGGSYPTVLVGADEIAVSAFLKGRIGFMDIPRIISEVIDSFSGNSAHSLEEELDILQWSRDIADSLCSNRG</sequence>
<evidence type="ECO:0000259" key="11">
    <source>
        <dbReference type="Pfam" id="PF08436"/>
    </source>
</evidence>
<evidence type="ECO:0000256" key="8">
    <source>
        <dbReference type="ARBA" id="ARBA00048543"/>
    </source>
</evidence>
<dbReference type="Pfam" id="PF13288">
    <property type="entry name" value="DXPR_C"/>
    <property type="match status" value="1"/>
</dbReference>
<dbReference type="PANTHER" id="PTHR30525">
    <property type="entry name" value="1-DEOXY-D-XYLULOSE 5-PHOSPHATE REDUCTOISOMERASE"/>
    <property type="match status" value="1"/>
</dbReference>
<dbReference type="SUPFAM" id="SSF55347">
    <property type="entry name" value="Glyceraldehyde-3-phosphate dehydrogenase-like, C-terminal domain"/>
    <property type="match status" value="1"/>
</dbReference>
<feature type="binding site" evidence="9">
    <location>
        <position position="16"/>
    </location>
    <ligand>
        <name>NADPH</name>
        <dbReference type="ChEBI" id="CHEBI:57783"/>
    </ligand>
</feature>
<proteinExistence type="inferred from homology"/>
<dbReference type="GO" id="GO:0030145">
    <property type="term" value="F:manganese ion binding"/>
    <property type="evidence" value="ECO:0007669"/>
    <property type="project" value="TreeGrafter"/>
</dbReference>
<feature type="binding site" evidence="9">
    <location>
        <position position="201"/>
    </location>
    <ligand>
        <name>NADPH</name>
        <dbReference type="ChEBI" id="CHEBI:57783"/>
    </ligand>
</feature>
<feature type="binding site" evidence="9">
    <location>
        <position position="195"/>
    </location>
    <ligand>
        <name>1-deoxy-D-xylulose 5-phosphate</name>
        <dbReference type="ChEBI" id="CHEBI:57792"/>
    </ligand>
</feature>
<evidence type="ECO:0000256" key="6">
    <source>
        <dbReference type="ARBA" id="ARBA00023211"/>
    </source>
</evidence>
<feature type="binding site" evidence="9">
    <location>
        <position position="213"/>
    </location>
    <ligand>
        <name>1-deoxy-D-xylulose 5-phosphate</name>
        <dbReference type="ChEBI" id="CHEBI:57792"/>
    </ligand>
</feature>
<dbReference type="Gene3D" id="3.40.50.720">
    <property type="entry name" value="NAD(P)-binding Rossmann-like Domain"/>
    <property type="match status" value="1"/>
</dbReference>
<organism evidence="13 14">
    <name type="scientific">Dethiosulfovibrio salsuginis</name>
    <dbReference type="NCBI Taxonomy" id="561720"/>
    <lineage>
        <taxon>Bacteria</taxon>
        <taxon>Thermotogati</taxon>
        <taxon>Synergistota</taxon>
        <taxon>Synergistia</taxon>
        <taxon>Synergistales</taxon>
        <taxon>Dethiosulfovibrionaceae</taxon>
        <taxon>Dethiosulfovibrio</taxon>
    </lineage>
</organism>
<feature type="binding site" evidence="9">
    <location>
        <position position="14"/>
    </location>
    <ligand>
        <name>NADPH</name>
        <dbReference type="ChEBI" id="CHEBI:57783"/>
    </ligand>
</feature>
<evidence type="ECO:0000256" key="3">
    <source>
        <dbReference type="ARBA" id="ARBA00022723"/>
    </source>
</evidence>
<dbReference type="InterPro" id="IPR036169">
    <property type="entry name" value="DXPR_C_sf"/>
</dbReference>
<evidence type="ECO:0000256" key="9">
    <source>
        <dbReference type="HAMAP-Rule" id="MF_00183"/>
    </source>
</evidence>
<comment type="caution">
    <text evidence="9">Lacks conserved residue(s) required for the propagation of feature annotation.</text>
</comment>
<feature type="binding site" evidence="9">
    <location>
        <position position="214"/>
    </location>
    <ligand>
        <name>1-deoxy-D-xylulose 5-phosphate</name>
        <dbReference type="ChEBI" id="CHEBI:57792"/>
    </ligand>
</feature>
<keyword evidence="14" id="KW-1185">Reference proteome</keyword>
<dbReference type="STRING" id="561720.SAMN06275492_10176"/>
<keyword evidence="7 9" id="KW-0414">Isoprene biosynthesis</keyword>
<dbReference type="Proteomes" id="UP000193355">
    <property type="component" value="Unassembled WGS sequence"/>
</dbReference>
<dbReference type="Pfam" id="PF08436">
    <property type="entry name" value="DXP_redisom_C"/>
    <property type="match status" value="1"/>
</dbReference>
<name>A0A1X7I5C3_9BACT</name>
<protein>
    <recommendedName>
        <fullName evidence="9">1-deoxy-D-xylulose 5-phosphate reductoisomerase</fullName>
        <shortName evidence="9">DXP reductoisomerase</shortName>
        <ecNumber evidence="9">1.1.1.267</ecNumber>
    </recommendedName>
    <alternativeName>
        <fullName evidence="9">1-deoxyxylulose-5-phosphate reductoisomerase</fullName>
    </alternativeName>
    <alternativeName>
        <fullName evidence="9">2-C-methyl-D-erythritol 4-phosphate synthase</fullName>
    </alternativeName>
</protein>
<feature type="binding site" evidence="9">
    <location>
        <position position="217"/>
    </location>
    <ligand>
        <name>1-deoxy-D-xylulose 5-phosphate</name>
        <dbReference type="ChEBI" id="CHEBI:57792"/>
    </ligand>
</feature>
<dbReference type="InterPro" id="IPR013512">
    <property type="entry name" value="DXP_reductoisomerase_N"/>
</dbReference>
<feature type="binding site" evidence="9">
    <location>
        <position position="123"/>
    </location>
    <ligand>
        <name>1-deoxy-D-xylulose 5-phosphate</name>
        <dbReference type="ChEBI" id="CHEBI:57792"/>
    </ligand>
</feature>
<feature type="domain" description="DXP reductoisomerase C-terminal" evidence="12">
    <location>
        <begin position="258"/>
        <end position="375"/>
    </location>
</feature>
<feature type="binding site" evidence="9">
    <location>
        <position position="41"/>
    </location>
    <ligand>
        <name>NADPH</name>
        <dbReference type="ChEBI" id="CHEBI:57783"/>
    </ligand>
</feature>
<dbReference type="RefSeq" id="WP_085543376.1">
    <property type="nucleotide sequence ID" value="NZ_FXBB01000001.1"/>
</dbReference>
<feature type="domain" description="1-deoxy-D-xylulose 5-phosphate reductoisomerase N-terminal" evidence="10">
    <location>
        <begin position="7"/>
        <end position="130"/>
    </location>
</feature>
<comment type="similarity">
    <text evidence="2 9">Belongs to the DXR family.</text>
</comment>
<evidence type="ECO:0000259" key="10">
    <source>
        <dbReference type="Pfam" id="PF02670"/>
    </source>
</evidence>
<feature type="binding site" evidence="9">
    <location>
        <position position="172"/>
    </location>
    <ligand>
        <name>1-deoxy-D-xylulose 5-phosphate</name>
        <dbReference type="ChEBI" id="CHEBI:57792"/>
    </ligand>
</feature>
<dbReference type="OrthoDB" id="9806546at2"/>
<feature type="binding site" evidence="9">
    <location>
        <position position="13"/>
    </location>
    <ligand>
        <name>NADPH</name>
        <dbReference type="ChEBI" id="CHEBI:57783"/>
    </ligand>
</feature>
<keyword evidence="13" id="KW-0413">Isomerase</keyword>
<feature type="binding site" evidence="9">
    <location>
        <position position="148"/>
    </location>
    <ligand>
        <name>Mn(2+)</name>
        <dbReference type="ChEBI" id="CHEBI:29035"/>
    </ligand>
</feature>
<feature type="binding site" evidence="9">
    <location>
        <position position="124"/>
    </location>
    <ligand>
        <name>NADPH</name>
        <dbReference type="ChEBI" id="CHEBI:57783"/>
    </ligand>
</feature>
<dbReference type="InterPro" id="IPR003821">
    <property type="entry name" value="DXP_reductoisomerase"/>
</dbReference>
<dbReference type="SUPFAM" id="SSF69055">
    <property type="entry name" value="1-deoxy-D-xylulose-5-phosphate reductoisomerase, C-terminal domain"/>
    <property type="match status" value="1"/>
</dbReference>
<dbReference type="InterPro" id="IPR026877">
    <property type="entry name" value="DXPR_C"/>
</dbReference>
<evidence type="ECO:0000313" key="13">
    <source>
        <dbReference type="EMBL" id="SMG08975.1"/>
    </source>
</evidence>
<feature type="binding site" evidence="9">
    <location>
        <position position="148"/>
    </location>
    <ligand>
        <name>1-deoxy-D-xylulose 5-phosphate</name>
        <dbReference type="ChEBI" id="CHEBI:57792"/>
    </ligand>
</feature>
<evidence type="ECO:0000256" key="4">
    <source>
        <dbReference type="ARBA" id="ARBA00022857"/>
    </source>
</evidence>
<reference evidence="14" key="1">
    <citation type="submission" date="2017-04" db="EMBL/GenBank/DDBJ databases">
        <authorList>
            <person name="Varghese N."/>
            <person name="Submissions S."/>
        </authorList>
    </citation>
    <scope>NUCLEOTIDE SEQUENCE [LARGE SCALE GENOMIC DNA]</scope>
    <source>
        <strain evidence="14">USBA 82</strain>
    </source>
</reference>
<feature type="domain" description="1-deoxy-D-xylulose 5-phosphate reductoisomerase C-terminal" evidence="11">
    <location>
        <begin position="142"/>
        <end position="225"/>
    </location>
</feature>
<keyword evidence="3 9" id="KW-0479">Metal-binding</keyword>
<comment type="cofactor">
    <cofactor evidence="9">
        <name>Mg(2+)</name>
        <dbReference type="ChEBI" id="CHEBI:18420"/>
    </cofactor>
    <cofactor evidence="9">
        <name>Mn(2+)</name>
        <dbReference type="ChEBI" id="CHEBI:29035"/>
    </cofactor>
</comment>
<keyword evidence="9" id="KW-0460">Magnesium</keyword>
<evidence type="ECO:0000259" key="12">
    <source>
        <dbReference type="Pfam" id="PF13288"/>
    </source>
</evidence>
<feature type="binding site" evidence="9">
    <location>
        <position position="208"/>
    </location>
    <ligand>
        <name>1-deoxy-D-xylulose 5-phosphate</name>
        <dbReference type="ChEBI" id="CHEBI:57792"/>
    </ligand>
</feature>
<dbReference type="SUPFAM" id="SSF51735">
    <property type="entry name" value="NAD(P)-binding Rossmann-fold domains"/>
    <property type="match status" value="1"/>
</dbReference>
<comment type="catalytic activity">
    <reaction evidence="8">
        <text>2-C-methyl-D-erythritol 4-phosphate + NADP(+) = 1-deoxy-D-xylulose 5-phosphate + NADPH + H(+)</text>
        <dbReference type="Rhea" id="RHEA:13717"/>
        <dbReference type="ChEBI" id="CHEBI:15378"/>
        <dbReference type="ChEBI" id="CHEBI:57783"/>
        <dbReference type="ChEBI" id="CHEBI:57792"/>
        <dbReference type="ChEBI" id="CHEBI:58262"/>
        <dbReference type="ChEBI" id="CHEBI:58349"/>
        <dbReference type="EC" id="1.1.1.267"/>
    </reaction>
    <physiologicalReaction direction="right-to-left" evidence="8">
        <dbReference type="Rhea" id="RHEA:13719"/>
    </physiologicalReaction>
</comment>
<comment type="pathway">
    <text evidence="1 9">Isoprenoid biosynthesis; isopentenyl diphosphate biosynthesis via DXP pathway; isopentenyl diphosphate from 1-deoxy-D-xylulose 5-phosphate: step 1/6.</text>
</comment>
<feature type="binding site" evidence="9">
    <location>
        <position position="15"/>
    </location>
    <ligand>
        <name>NADPH</name>
        <dbReference type="ChEBI" id="CHEBI:57783"/>
    </ligand>
</feature>
<dbReference type="EC" id="1.1.1.267" evidence="9"/>
<keyword evidence="5 9" id="KW-0560">Oxidoreductase</keyword>
<dbReference type="GO" id="GO:0030604">
    <property type="term" value="F:1-deoxy-D-xylulose-5-phosphate reductoisomerase activity"/>
    <property type="evidence" value="ECO:0007669"/>
    <property type="project" value="UniProtKB-UniRule"/>
</dbReference>
<dbReference type="Pfam" id="PF02670">
    <property type="entry name" value="DXP_reductoisom"/>
    <property type="match status" value="1"/>
</dbReference>
<keyword evidence="6 9" id="KW-0464">Manganese</keyword>
<evidence type="ECO:0000256" key="1">
    <source>
        <dbReference type="ARBA" id="ARBA00005094"/>
    </source>
</evidence>
<dbReference type="GO" id="GO:0051484">
    <property type="term" value="P:isopentenyl diphosphate biosynthetic process, methylerythritol 4-phosphate pathway involved in terpenoid biosynthetic process"/>
    <property type="evidence" value="ECO:0007669"/>
    <property type="project" value="TreeGrafter"/>
</dbReference>
<dbReference type="AlphaFoldDB" id="A0A1X7I5C3"/>
<feature type="binding site" evidence="9">
    <location>
        <position position="217"/>
    </location>
    <ligand>
        <name>Mn(2+)</name>
        <dbReference type="ChEBI" id="CHEBI:29035"/>
    </ligand>
</feature>
<feature type="binding site" evidence="9">
    <location>
        <position position="122"/>
    </location>
    <ligand>
        <name>NADPH</name>
        <dbReference type="ChEBI" id="CHEBI:57783"/>
    </ligand>
</feature>
<dbReference type="EMBL" id="FXBB01000001">
    <property type="protein sequence ID" value="SMG08975.1"/>
    <property type="molecule type" value="Genomic_DNA"/>
</dbReference>
<dbReference type="HAMAP" id="MF_00183">
    <property type="entry name" value="DXP_reductoisom"/>
    <property type="match status" value="1"/>
</dbReference>
<keyword evidence="4 9" id="KW-0521">NADP</keyword>
<evidence type="ECO:0000313" key="14">
    <source>
        <dbReference type="Proteomes" id="UP000193355"/>
    </source>
</evidence>
<feature type="binding site" evidence="9">
    <location>
        <position position="146"/>
    </location>
    <ligand>
        <name>Mn(2+)</name>
        <dbReference type="ChEBI" id="CHEBI:29035"/>
    </ligand>
</feature>
<dbReference type="GO" id="GO:0070402">
    <property type="term" value="F:NADPH binding"/>
    <property type="evidence" value="ECO:0007669"/>
    <property type="project" value="InterPro"/>
</dbReference>
<feature type="binding site" evidence="9">
    <location>
        <position position="147"/>
    </location>
    <ligand>
        <name>1-deoxy-D-xylulose 5-phosphate</name>
        <dbReference type="ChEBI" id="CHEBI:57792"/>
    </ligand>
</feature>
<dbReference type="InterPro" id="IPR036291">
    <property type="entry name" value="NAD(P)-bd_dom_sf"/>
</dbReference>
<gene>
    <name evidence="9" type="primary">dxr</name>
    <name evidence="13" type="ORF">SAMN06275492_10176</name>
</gene>
<dbReference type="GO" id="GO:0016853">
    <property type="term" value="F:isomerase activity"/>
    <property type="evidence" value="ECO:0007669"/>
    <property type="project" value="UniProtKB-KW"/>
</dbReference>
<dbReference type="Gene3D" id="1.10.1740.10">
    <property type="match status" value="1"/>
</dbReference>
<dbReference type="InterPro" id="IPR013644">
    <property type="entry name" value="DXP_reductoisomerase_C"/>
</dbReference>
<dbReference type="PIRSF" id="PIRSF006205">
    <property type="entry name" value="Dxp_reductismrs"/>
    <property type="match status" value="1"/>
</dbReference>
<dbReference type="UniPathway" id="UPA00056">
    <property type="reaction ID" value="UER00092"/>
</dbReference>